<dbReference type="Pfam" id="PF01797">
    <property type="entry name" value="Y1_Tnp"/>
    <property type="match status" value="1"/>
</dbReference>
<protein>
    <submittedName>
        <fullName evidence="2">Transposase</fullName>
    </submittedName>
</protein>
<proteinExistence type="predicted"/>
<dbReference type="Proteomes" id="UP001165492">
    <property type="component" value="Unassembled WGS sequence"/>
</dbReference>
<dbReference type="EMBL" id="JAJHJB010000002">
    <property type="protein sequence ID" value="MCC5464124.1"/>
    <property type="molecule type" value="Genomic_DNA"/>
</dbReference>
<dbReference type="SMART" id="SM01321">
    <property type="entry name" value="Y1_Tnp"/>
    <property type="match status" value="1"/>
</dbReference>
<name>A0ABS8HQQ2_9FIRM</name>
<dbReference type="Gene3D" id="3.30.70.1290">
    <property type="entry name" value="Transposase IS200-like"/>
    <property type="match status" value="1"/>
</dbReference>
<evidence type="ECO:0000313" key="3">
    <source>
        <dbReference type="Proteomes" id="UP001165492"/>
    </source>
</evidence>
<dbReference type="PANTHER" id="PTHR34322:SF2">
    <property type="entry name" value="TRANSPOSASE IS200-LIKE DOMAIN-CONTAINING PROTEIN"/>
    <property type="match status" value="1"/>
</dbReference>
<evidence type="ECO:0000313" key="2">
    <source>
        <dbReference type="EMBL" id="MCC5464124.1"/>
    </source>
</evidence>
<dbReference type="InterPro" id="IPR002686">
    <property type="entry name" value="Transposase_17"/>
</dbReference>
<accession>A0ABS8HQQ2</accession>
<reference evidence="2" key="1">
    <citation type="submission" date="2021-11" db="EMBL/GenBank/DDBJ databases">
        <title>Description of a new species Pelosinus isolated from the bottom sediments of Lake Baikal.</title>
        <authorList>
            <person name="Zakharyuk A."/>
        </authorList>
    </citation>
    <scope>NUCLEOTIDE SEQUENCE</scope>
    <source>
        <strain evidence="2">Bkl1</strain>
    </source>
</reference>
<gene>
    <name evidence="2" type="ORF">LMF89_01950</name>
</gene>
<sequence length="261" mass="30543">MPRGARALSKTGVYHVMLRGNERKDIFIDDEDRMRFLDVLHTKRERGSYYIYSYCLMDNHVHLVLKESNDSISRIMRRITTSYVGYFNRKYKRVGHLFQDRYKSENVESDSYLLTVIRYVHQNPGKAGIAKTETYPWSSCSGYLRGTGDSYLPEFAEILNMFSENRNVAIEGFKKFHMEFSQEACMDVMEDCKSDDNHEAQIQEFLQIRGIALMDISKPEYLDTRKELIIWLQENTAVSGRKLAEVTGINRETIRKILANK</sequence>
<comment type="caution">
    <text evidence="2">The sequence shown here is derived from an EMBL/GenBank/DDBJ whole genome shotgun (WGS) entry which is preliminary data.</text>
</comment>
<dbReference type="SUPFAM" id="SSF143422">
    <property type="entry name" value="Transposase IS200-like"/>
    <property type="match status" value="1"/>
</dbReference>
<organism evidence="2 3">
    <name type="scientific">Pelosinus baikalensis</name>
    <dbReference type="NCBI Taxonomy" id="2892015"/>
    <lineage>
        <taxon>Bacteria</taxon>
        <taxon>Bacillati</taxon>
        <taxon>Bacillota</taxon>
        <taxon>Negativicutes</taxon>
        <taxon>Selenomonadales</taxon>
        <taxon>Sporomusaceae</taxon>
        <taxon>Pelosinus</taxon>
    </lineage>
</organism>
<feature type="domain" description="Transposase IS200-like" evidence="1">
    <location>
        <begin position="9"/>
        <end position="123"/>
    </location>
</feature>
<dbReference type="PANTHER" id="PTHR34322">
    <property type="entry name" value="TRANSPOSASE, Y1_TNP DOMAIN-CONTAINING"/>
    <property type="match status" value="1"/>
</dbReference>
<keyword evidence="3" id="KW-1185">Reference proteome</keyword>
<dbReference type="InterPro" id="IPR036515">
    <property type="entry name" value="Transposase_17_sf"/>
</dbReference>
<evidence type="ECO:0000259" key="1">
    <source>
        <dbReference type="SMART" id="SM01321"/>
    </source>
</evidence>